<dbReference type="InterPro" id="IPR023393">
    <property type="entry name" value="START-like_dom_sf"/>
</dbReference>
<dbReference type="RefSeq" id="WP_006515154.1">
    <property type="nucleotide sequence ID" value="NZ_QXHD01000004.1"/>
</dbReference>
<evidence type="ECO:0000313" key="2">
    <source>
        <dbReference type="EMBL" id="NEZ57267.1"/>
    </source>
</evidence>
<name>A0A6M0RLY3_9CYAN</name>
<feature type="domain" description="Coenzyme Q-binding protein COQ10 START" evidence="1">
    <location>
        <begin position="13"/>
        <end position="128"/>
    </location>
</feature>
<evidence type="ECO:0000313" key="3">
    <source>
        <dbReference type="Proteomes" id="UP000481033"/>
    </source>
</evidence>
<dbReference type="Pfam" id="PF03364">
    <property type="entry name" value="Polyketide_cyc"/>
    <property type="match status" value="1"/>
</dbReference>
<protein>
    <recommendedName>
        <fullName evidence="1">Coenzyme Q-binding protein COQ10 START domain-containing protein</fullName>
    </recommendedName>
</protein>
<dbReference type="SUPFAM" id="SSF55961">
    <property type="entry name" value="Bet v1-like"/>
    <property type="match status" value="1"/>
</dbReference>
<comment type="caution">
    <text evidence="2">The sequence shown here is derived from an EMBL/GenBank/DDBJ whole genome shotgun (WGS) entry which is preliminary data.</text>
</comment>
<dbReference type="PANTHER" id="PTHR33824:SF7">
    <property type="entry name" value="POLYKETIDE CYCLASE_DEHYDRASE AND LIPID TRANSPORT SUPERFAMILY PROTEIN"/>
    <property type="match status" value="1"/>
</dbReference>
<dbReference type="CDD" id="cd07817">
    <property type="entry name" value="SRPBCC_8"/>
    <property type="match status" value="1"/>
</dbReference>
<dbReference type="AlphaFoldDB" id="A0A6M0RLY3"/>
<sequence>MANWLEHSVYVDVEAPIELVWALWSDLEQMPQWMKWIDSVELLDDQPELSRWKLASGVWEFTWMSRTVKVVPHQILQWESVDGLPNRGAIRFYGHHAGNSTVKMTLSYSVPSVLARFMENGWLRQIVDSTLQADLERFRQKAEQDAKAG</sequence>
<keyword evidence="3" id="KW-1185">Reference proteome</keyword>
<reference evidence="2 3" key="1">
    <citation type="journal article" date="2020" name="Microb. Ecol.">
        <title>Ecogenomics of the Marine Benthic Filamentous Cyanobacterium Adonisia.</title>
        <authorList>
            <person name="Walter J.M."/>
            <person name="Coutinho F.H."/>
            <person name="Leomil L."/>
            <person name="Hargreaves P.I."/>
            <person name="Campeao M.E."/>
            <person name="Vieira V.V."/>
            <person name="Silva B.S."/>
            <person name="Fistarol G.O."/>
            <person name="Salomon P.S."/>
            <person name="Sawabe T."/>
            <person name="Mino S."/>
            <person name="Hosokawa M."/>
            <person name="Miyashita H."/>
            <person name="Maruyama F."/>
            <person name="van Verk M.C."/>
            <person name="Dutilh B.E."/>
            <person name="Thompson C.C."/>
            <person name="Thompson F.L."/>
        </authorList>
    </citation>
    <scope>NUCLEOTIDE SEQUENCE [LARGE SCALE GENOMIC DNA]</scope>
    <source>
        <strain evidence="2 3">CCMR0081</strain>
    </source>
</reference>
<dbReference type="Proteomes" id="UP000481033">
    <property type="component" value="Unassembled WGS sequence"/>
</dbReference>
<evidence type="ECO:0000259" key="1">
    <source>
        <dbReference type="Pfam" id="PF03364"/>
    </source>
</evidence>
<dbReference type="EMBL" id="QXHD01000004">
    <property type="protein sequence ID" value="NEZ57267.1"/>
    <property type="molecule type" value="Genomic_DNA"/>
</dbReference>
<dbReference type="InterPro" id="IPR047137">
    <property type="entry name" value="ORF3"/>
</dbReference>
<accession>A0A6M0RLY3</accession>
<proteinExistence type="predicted"/>
<gene>
    <name evidence="2" type="ORF">DXZ20_16635</name>
</gene>
<dbReference type="InterPro" id="IPR005031">
    <property type="entry name" value="COQ10_START"/>
</dbReference>
<dbReference type="Gene3D" id="3.30.530.20">
    <property type="match status" value="1"/>
</dbReference>
<dbReference type="PANTHER" id="PTHR33824">
    <property type="entry name" value="POLYKETIDE CYCLASE/DEHYDRASE AND LIPID TRANSPORT SUPERFAMILY PROTEIN"/>
    <property type="match status" value="1"/>
</dbReference>
<organism evidence="2 3">
    <name type="scientific">Adonisia turfae CCMR0081</name>
    <dbReference type="NCBI Taxonomy" id="2292702"/>
    <lineage>
        <taxon>Bacteria</taxon>
        <taxon>Bacillati</taxon>
        <taxon>Cyanobacteriota</taxon>
        <taxon>Adonisia</taxon>
        <taxon>Adonisia turfae</taxon>
    </lineage>
</organism>